<name>A0A1M6TMP4_9FIRM</name>
<dbReference type="Proteomes" id="UP000183997">
    <property type="component" value="Unassembled WGS sequence"/>
</dbReference>
<gene>
    <name evidence="2" type="ORF">SAMN02745123_02379</name>
</gene>
<organism evidence="2 3">
    <name type="scientific">Desulforamulus aeronauticus DSM 10349</name>
    <dbReference type="NCBI Taxonomy" id="1121421"/>
    <lineage>
        <taxon>Bacteria</taxon>
        <taxon>Bacillati</taxon>
        <taxon>Bacillota</taxon>
        <taxon>Clostridia</taxon>
        <taxon>Eubacteriales</taxon>
        <taxon>Peptococcaceae</taxon>
        <taxon>Desulforamulus</taxon>
    </lineage>
</organism>
<sequence>MPSIKCSVTECSYNKEVECFAPMIQVARDGNLSNAQNSDNTKCETFKPKG</sequence>
<dbReference type="EMBL" id="FRAR01000017">
    <property type="protein sequence ID" value="SHK58149.1"/>
    <property type="molecule type" value="Genomic_DNA"/>
</dbReference>
<accession>A0A1M6TMP4</accession>
<dbReference type="Pfam" id="PF07561">
    <property type="entry name" value="DUF1540"/>
    <property type="match status" value="1"/>
</dbReference>
<keyword evidence="3" id="KW-1185">Reference proteome</keyword>
<reference evidence="3" key="1">
    <citation type="submission" date="2016-11" db="EMBL/GenBank/DDBJ databases">
        <authorList>
            <person name="Varghese N."/>
            <person name="Submissions S."/>
        </authorList>
    </citation>
    <scope>NUCLEOTIDE SEQUENCE [LARGE SCALE GENOMIC DNA]</scope>
    <source>
        <strain evidence="3">DSM 10349</strain>
    </source>
</reference>
<dbReference type="InterPro" id="IPR011437">
    <property type="entry name" value="DUF1540"/>
</dbReference>
<protein>
    <recommendedName>
        <fullName evidence="1">DUF1540 domain-containing protein</fullName>
    </recommendedName>
</protein>
<evidence type="ECO:0000259" key="1">
    <source>
        <dbReference type="Pfam" id="PF07561"/>
    </source>
</evidence>
<dbReference type="AlphaFoldDB" id="A0A1M6TMP4"/>
<proteinExistence type="predicted"/>
<dbReference type="STRING" id="1121421.SAMN02745123_02379"/>
<evidence type="ECO:0000313" key="2">
    <source>
        <dbReference type="EMBL" id="SHK58149.1"/>
    </source>
</evidence>
<dbReference type="OrthoDB" id="1684758at2"/>
<evidence type="ECO:0000313" key="3">
    <source>
        <dbReference type="Proteomes" id="UP000183997"/>
    </source>
</evidence>
<feature type="domain" description="DUF1540" evidence="1">
    <location>
        <begin position="4"/>
        <end position="46"/>
    </location>
</feature>